<keyword evidence="3 5" id="KW-1133">Transmembrane helix</keyword>
<dbReference type="InterPro" id="IPR036513">
    <property type="entry name" value="STAS_dom_sf"/>
</dbReference>
<dbReference type="EMBL" id="JAUJEA010000012">
    <property type="protein sequence ID" value="MDN5204725.1"/>
    <property type="molecule type" value="Genomic_DNA"/>
</dbReference>
<sequence length="559" mass="59646">MNKLLDFSHLRGDIFGGITAGIVALPLALAFGVQSGMGAIAGLYGAIALGFFAALLGGTATQISGPTGPMTVVSTMVISSAIEASGTIENGLGLIIASFFIAGALQVVMGVIRIGQYVKYIPYPVLSGFMSGIGVIIILFQIYPFLGHESEKSTIDIALNIANPLSQINFIALGLGALTIVIIYLFPRLTKVVPSALVALLIVTVLSVFFKLDIPRIGDIPEGLPKLYLGELFAFETSQIGLILQFGGTLALLGAIDSLLTSIVADNITKTQHNSNKELVGQGIGNMASAIIAGIPGAGATMRTVVNVNSGGRTRLSGIIHSVLLMIILLGAGKYAAEIPLSVLAGILITVGIGIIDYKGLRDLKHVPRTDAVILIVVLLLTVFWNLLYAVGIGMIMATISFMKKAADISSDASEIAPLEKFVNQFPHEYGTEIEARYKDKVYIKDLYGALFFGFASRFKEMVRELPEIEMVVIRMRRVPYLDQSGVYALEEALEGLQSKGIKVAITGLQEQPKGVLNKIKIVSEHTPGIMIFDTYSDFSKWLEENGEALFGIPAAHEA</sequence>
<evidence type="ECO:0000313" key="8">
    <source>
        <dbReference type="Proteomes" id="UP001172082"/>
    </source>
</evidence>
<feature type="transmembrane region" description="Helical" evidence="5">
    <location>
        <begin position="12"/>
        <end position="33"/>
    </location>
</feature>
<gene>
    <name evidence="7" type="ORF">QQ008_25265</name>
</gene>
<feature type="transmembrane region" description="Helical" evidence="5">
    <location>
        <begin position="124"/>
        <end position="146"/>
    </location>
</feature>
<keyword evidence="4 5" id="KW-0472">Membrane</keyword>
<reference evidence="7" key="1">
    <citation type="submission" date="2023-06" db="EMBL/GenBank/DDBJ databases">
        <title>Genomic of Parafulvivirga corallium.</title>
        <authorList>
            <person name="Wang G."/>
        </authorList>
    </citation>
    <scope>NUCLEOTIDE SEQUENCE</scope>
    <source>
        <strain evidence="7">BMA10</strain>
    </source>
</reference>
<feature type="transmembrane region" description="Helical" evidence="5">
    <location>
        <begin position="166"/>
        <end position="186"/>
    </location>
</feature>
<comment type="subcellular location">
    <subcellularLocation>
        <location evidence="1">Membrane</location>
        <topology evidence="1">Multi-pass membrane protein</topology>
    </subcellularLocation>
</comment>
<feature type="transmembrane region" description="Helical" evidence="5">
    <location>
        <begin position="319"/>
        <end position="337"/>
    </location>
</feature>
<dbReference type="Pfam" id="PF01740">
    <property type="entry name" value="STAS"/>
    <property type="match status" value="1"/>
</dbReference>
<dbReference type="InterPro" id="IPR002645">
    <property type="entry name" value="STAS_dom"/>
</dbReference>
<dbReference type="CDD" id="cd07042">
    <property type="entry name" value="STAS_SulP_like_sulfate_transporter"/>
    <property type="match status" value="1"/>
</dbReference>
<accession>A0ABT8KVC2</accession>
<protein>
    <submittedName>
        <fullName evidence="7">SulP family inorganic anion transporter</fullName>
    </submittedName>
</protein>
<feature type="transmembrane region" description="Helical" evidence="5">
    <location>
        <begin position="343"/>
        <end position="361"/>
    </location>
</feature>
<dbReference type="Gene3D" id="3.30.750.24">
    <property type="entry name" value="STAS domain"/>
    <property type="match status" value="1"/>
</dbReference>
<organism evidence="7 8">
    <name type="scientific">Splendidivirga corallicola</name>
    <dbReference type="NCBI Taxonomy" id="3051826"/>
    <lineage>
        <taxon>Bacteria</taxon>
        <taxon>Pseudomonadati</taxon>
        <taxon>Bacteroidota</taxon>
        <taxon>Cytophagia</taxon>
        <taxon>Cytophagales</taxon>
        <taxon>Splendidivirgaceae</taxon>
        <taxon>Splendidivirga</taxon>
    </lineage>
</organism>
<dbReference type="RefSeq" id="WP_346754748.1">
    <property type="nucleotide sequence ID" value="NZ_JAUJEA010000012.1"/>
</dbReference>
<comment type="caution">
    <text evidence="7">The sequence shown here is derived from an EMBL/GenBank/DDBJ whole genome shotgun (WGS) entry which is preliminary data.</text>
</comment>
<name>A0ABT8KVC2_9BACT</name>
<evidence type="ECO:0000256" key="5">
    <source>
        <dbReference type="SAM" id="Phobius"/>
    </source>
</evidence>
<feature type="transmembrane region" description="Helical" evidence="5">
    <location>
        <begin position="193"/>
        <end position="212"/>
    </location>
</feature>
<dbReference type="PROSITE" id="PS50801">
    <property type="entry name" value="STAS"/>
    <property type="match status" value="1"/>
</dbReference>
<dbReference type="InterPro" id="IPR011547">
    <property type="entry name" value="SLC26A/SulP_dom"/>
</dbReference>
<evidence type="ECO:0000259" key="6">
    <source>
        <dbReference type="PROSITE" id="PS50801"/>
    </source>
</evidence>
<evidence type="ECO:0000256" key="1">
    <source>
        <dbReference type="ARBA" id="ARBA00004141"/>
    </source>
</evidence>
<evidence type="ECO:0000256" key="2">
    <source>
        <dbReference type="ARBA" id="ARBA00022692"/>
    </source>
</evidence>
<feature type="transmembrane region" description="Helical" evidence="5">
    <location>
        <begin position="39"/>
        <end position="58"/>
    </location>
</feature>
<feature type="transmembrane region" description="Helical" evidence="5">
    <location>
        <begin position="232"/>
        <end position="253"/>
    </location>
</feature>
<keyword evidence="2 5" id="KW-0812">Transmembrane</keyword>
<feature type="transmembrane region" description="Helical" evidence="5">
    <location>
        <begin position="94"/>
        <end position="112"/>
    </location>
</feature>
<evidence type="ECO:0000313" key="7">
    <source>
        <dbReference type="EMBL" id="MDN5204725.1"/>
    </source>
</evidence>
<keyword evidence="8" id="KW-1185">Reference proteome</keyword>
<dbReference type="PANTHER" id="PTHR11814">
    <property type="entry name" value="SULFATE TRANSPORTER"/>
    <property type="match status" value="1"/>
</dbReference>
<feature type="domain" description="STAS" evidence="6">
    <location>
        <begin position="432"/>
        <end position="546"/>
    </location>
</feature>
<feature type="transmembrane region" description="Helical" evidence="5">
    <location>
        <begin position="373"/>
        <end position="403"/>
    </location>
</feature>
<proteinExistence type="predicted"/>
<evidence type="ECO:0000256" key="3">
    <source>
        <dbReference type="ARBA" id="ARBA00022989"/>
    </source>
</evidence>
<dbReference type="SUPFAM" id="SSF52091">
    <property type="entry name" value="SpoIIaa-like"/>
    <property type="match status" value="1"/>
</dbReference>
<dbReference type="Proteomes" id="UP001172082">
    <property type="component" value="Unassembled WGS sequence"/>
</dbReference>
<dbReference type="Pfam" id="PF00916">
    <property type="entry name" value="Sulfate_transp"/>
    <property type="match status" value="1"/>
</dbReference>
<dbReference type="InterPro" id="IPR001902">
    <property type="entry name" value="SLC26A/SulP_fam"/>
</dbReference>
<evidence type="ECO:0000256" key="4">
    <source>
        <dbReference type="ARBA" id="ARBA00023136"/>
    </source>
</evidence>